<comment type="similarity">
    <text evidence="1">Belongs to the CpsD/CapB family.</text>
</comment>
<evidence type="ECO:0000256" key="3">
    <source>
        <dbReference type="ARBA" id="ARBA00022679"/>
    </source>
</evidence>
<evidence type="ECO:0000256" key="8">
    <source>
        <dbReference type="ARBA" id="ARBA00051245"/>
    </source>
</evidence>
<keyword evidence="6" id="KW-0067">ATP-binding</keyword>
<comment type="catalytic activity">
    <reaction evidence="8">
        <text>L-tyrosyl-[protein] + ATP = O-phospho-L-tyrosyl-[protein] + ADP + H(+)</text>
        <dbReference type="Rhea" id="RHEA:10596"/>
        <dbReference type="Rhea" id="RHEA-COMP:10136"/>
        <dbReference type="Rhea" id="RHEA-COMP:20101"/>
        <dbReference type="ChEBI" id="CHEBI:15378"/>
        <dbReference type="ChEBI" id="CHEBI:30616"/>
        <dbReference type="ChEBI" id="CHEBI:46858"/>
        <dbReference type="ChEBI" id="CHEBI:61978"/>
        <dbReference type="ChEBI" id="CHEBI:456216"/>
        <dbReference type="EC" id="2.7.10.2"/>
    </reaction>
</comment>
<dbReference type="GO" id="GO:0004715">
    <property type="term" value="F:non-membrane spanning protein tyrosine kinase activity"/>
    <property type="evidence" value="ECO:0007669"/>
    <property type="project" value="UniProtKB-EC"/>
</dbReference>
<comment type="caution">
    <text evidence="10">The sequence shown here is derived from an EMBL/GenBank/DDBJ whole genome shotgun (WGS) entry which is preliminary data.</text>
</comment>
<dbReference type="EMBL" id="DVFO01000050">
    <property type="protein sequence ID" value="HIQ61016.1"/>
    <property type="molecule type" value="Genomic_DNA"/>
</dbReference>
<evidence type="ECO:0000259" key="9">
    <source>
        <dbReference type="Pfam" id="PF13614"/>
    </source>
</evidence>
<evidence type="ECO:0000256" key="6">
    <source>
        <dbReference type="ARBA" id="ARBA00022840"/>
    </source>
</evidence>
<dbReference type="AlphaFoldDB" id="A0A9D0YRN2"/>
<keyword evidence="4" id="KW-0547">Nucleotide-binding</keyword>
<dbReference type="SUPFAM" id="SSF52540">
    <property type="entry name" value="P-loop containing nucleoside triphosphate hydrolases"/>
    <property type="match status" value="1"/>
</dbReference>
<keyword evidence="7" id="KW-0829">Tyrosine-protein kinase</keyword>
<proteinExistence type="inferred from homology"/>
<dbReference type="GO" id="GO:0005886">
    <property type="term" value="C:plasma membrane"/>
    <property type="evidence" value="ECO:0007669"/>
    <property type="project" value="TreeGrafter"/>
</dbReference>
<dbReference type="CDD" id="cd05387">
    <property type="entry name" value="BY-kinase"/>
    <property type="match status" value="1"/>
</dbReference>
<sequence>MKQLTINQLPQLPFDVAESVNQLRVNLGFCGKEIKAIMITSSTPDEGKSFVSVNLWQQMAHVGNRTLLIDCDLRNSEMRTRYGIGGDDKVLGLVHYLAGQVELEEIIYQTDVSGGFIIPVATHIANPSLLLEGERFEKLMAYCRDNFDYIVVDTPPIMNVADSLNIATHCDGTVLVVRSGVTSRRLVENSIQMLQKTSTPLLGTVLNRVNTNRKAYRYYYKRYYNKYGYYGGK</sequence>
<evidence type="ECO:0000313" key="10">
    <source>
        <dbReference type="EMBL" id="HIQ61016.1"/>
    </source>
</evidence>
<evidence type="ECO:0000256" key="4">
    <source>
        <dbReference type="ARBA" id="ARBA00022741"/>
    </source>
</evidence>
<dbReference type="Gene3D" id="3.40.50.300">
    <property type="entry name" value="P-loop containing nucleotide triphosphate hydrolases"/>
    <property type="match status" value="1"/>
</dbReference>
<dbReference type="PANTHER" id="PTHR32309:SF13">
    <property type="entry name" value="FERRIC ENTEROBACTIN TRANSPORT PROTEIN FEPE"/>
    <property type="match status" value="1"/>
</dbReference>
<dbReference type="InterPro" id="IPR005702">
    <property type="entry name" value="Wzc-like_C"/>
</dbReference>
<reference evidence="10" key="1">
    <citation type="submission" date="2020-10" db="EMBL/GenBank/DDBJ databases">
        <authorList>
            <person name="Gilroy R."/>
        </authorList>
    </citation>
    <scope>NUCLEOTIDE SEQUENCE</scope>
    <source>
        <strain evidence="10">ChiGjej2B2-12916</strain>
    </source>
</reference>
<evidence type="ECO:0000256" key="7">
    <source>
        <dbReference type="ARBA" id="ARBA00023137"/>
    </source>
</evidence>
<reference evidence="10" key="2">
    <citation type="journal article" date="2021" name="PeerJ">
        <title>Extensive microbial diversity within the chicken gut microbiome revealed by metagenomics and culture.</title>
        <authorList>
            <person name="Gilroy R."/>
            <person name="Ravi A."/>
            <person name="Getino M."/>
            <person name="Pursley I."/>
            <person name="Horton D.L."/>
            <person name="Alikhan N.F."/>
            <person name="Baker D."/>
            <person name="Gharbi K."/>
            <person name="Hall N."/>
            <person name="Watson M."/>
            <person name="Adriaenssens E.M."/>
            <person name="Foster-Nyarko E."/>
            <person name="Jarju S."/>
            <person name="Secka A."/>
            <person name="Antonio M."/>
            <person name="Oren A."/>
            <person name="Chaudhuri R.R."/>
            <person name="La Ragione R."/>
            <person name="Hildebrand F."/>
            <person name="Pallen M.J."/>
        </authorList>
    </citation>
    <scope>NUCLEOTIDE SEQUENCE</scope>
    <source>
        <strain evidence="10">ChiGjej2B2-12916</strain>
    </source>
</reference>
<dbReference type="NCBIfam" id="TIGR01007">
    <property type="entry name" value="eps_fam"/>
    <property type="match status" value="1"/>
</dbReference>
<evidence type="ECO:0000256" key="5">
    <source>
        <dbReference type="ARBA" id="ARBA00022777"/>
    </source>
</evidence>
<evidence type="ECO:0000256" key="2">
    <source>
        <dbReference type="ARBA" id="ARBA00011903"/>
    </source>
</evidence>
<dbReference type="InterPro" id="IPR027417">
    <property type="entry name" value="P-loop_NTPase"/>
</dbReference>
<dbReference type="Pfam" id="PF13614">
    <property type="entry name" value="AAA_31"/>
    <property type="match status" value="1"/>
</dbReference>
<dbReference type="PANTHER" id="PTHR32309">
    <property type="entry name" value="TYROSINE-PROTEIN KINASE"/>
    <property type="match status" value="1"/>
</dbReference>
<organism evidence="10 11">
    <name type="scientific">Candidatus Enterenecus faecium</name>
    <dbReference type="NCBI Taxonomy" id="2840780"/>
    <lineage>
        <taxon>Bacteria</taxon>
        <taxon>Bacillati</taxon>
        <taxon>Bacillota</taxon>
        <taxon>Clostridia</taxon>
        <taxon>Eubacteriales</taxon>
        <taxon>Candidatus Enterenecus</taxon>
    </lineage>
</organism>
<dbReference type="Proteomes" id="UP000886879">
    <property type="component" value="Unassembled WGS sequence"/>
</dbReference>
<accession>A0A9D0YRN2</accession>
<feature type="domain" description="AAA" evidence="9">
    <location>
        <begin position="45"/>
        <end position="181"/>
    </location>
</feature>
<protein>
    <recommendedName>
        <fullName evidence="2">non-specific protein-tyrosine kinase</fullName>
        <ecNumber evidence="2">2.7.10.2</ecNumber>
    </recommendedName>
</protein>
<evidence type="ECO:0000313" key="11">
    <source>
        <dbReference type="Proteomes" id="UP000886879"/>
    </source>
</evidence>
<dbReference type="InterPro" id="IPR050445">
    <property type="entry name" value="Bact_polysacc_biosynth/exp"/>
</dbReference>
<evidence type="ECO:0000256" key="1">
    <source>
        <dbReference type="ARBA" id="ARBA00007316"/>
    </source>
</evidence>
<dbReference type="EC" id="2.7.10.2" evidence="2"/>
<dbReference type="InterPro" id="IPR025669">
    <property type="entry name" value="AAA_dom"/>
</dbReference>
<keyword evidence="3" id="KW-0808">Transferase</keyword>
<dbReference type="GO" id="GO:0005524">
    <property type="term" value="F:ATP binding"/>
    <property type="evidence" value="ECO:0007669"/>
    <property type="project" value="UniProtKB-KW"/>
</dbReference>
<keyword evidence="5 10" id="KW-0418">Kinase</keyword>
<gene>
    <name evidence="10" type="ORF">IAD31_05415</name>
</gene>
<name>A0A9D0YRN2_9FIRM</name>